<evidence type="ECO:0000313" key="5">
    <source>
        <dbReference type="Proteomes" id="UP000318741"/>
    </source>
</evidence>
<dbReference type="EMBL" id="CP036265">
    <property type="protein sequence ID" value="QDT16519.1"/>
    <property type="molecule type" value="Genomic_DNA"/>
</dbReference>
<dbReference type="AlphaFoldDB" id="A0A517P9D9"/>
<reference evidence="2 5" key="1">
    <citation type="submission" date="2019-02" db="EMBL/GenBank/DDBJ databases">
        <title>Deep-cultivation of Planctomycetes and their phenomic and genomic characterization uncovers novel biology.</title>
        <authorList>
            <person name="Wiegand S."/>
            <person name="Jogler M."/>
            <person name="Boedeker C."/>
            <person name="Pinto D."/>
            <person name="Vollmers J."/>
            <person name="Rivas-Marin E."/>
            <person name="Kohn T."/>
            <person name="Peeters S.H."/>
            <person name="Heuer A."/>
            <person name="Rast P."/>
            <person name="Oberbeckmann S."/>
            <person name="Bunk B."/>
            <person name="Jeske O."/>
            <person name="Meyerdierks A."/>
            <person name="Storesund J.E."/>
            <person name="Kallscheuer N."/>
            <person name="Luecker S."/>
            <person name="Lage O.M."/>
            <person name="Pohl T."/>
            <person name="Merkel B.J."/>
            <person name="Hornburger P."/>
            <person name="Mueller R.-W."/>
            <person name="Bruemmer F."/>
            <person name="Labrenz M."/>
            <person name="Spormann A.M."/>
            <person name="Op den Camp H."/>
            <person name="Overmann J."/>
            <person name="Amann R."/>
            <person name="Jetten M.S.M."/>
            <person name="Mascher T."/>
            <person name="Medema M.H."/>
            <person name="Devos D.P."/>
            <person name="Kaster A.-K."/>
            <person name="Ovreas L."/>
            <person name="Rohde M."/>
            <person name="Galperin M.Y."/>
            <person name="Jogler C."/>
        </authorList>
    </citation>
    <scope>NUCLEOTIDE SEQUENCE [LARGE SCALE GENOMIC DNA]</scope>
    <source>
        <strain evidence="2 5">CA12</strain>
    </source>
</reference>
<dbReference type="GO" id="GO:0006313">
    <property type="term" value="P:DNA transposition"/>
    <property type="evidence" value="ECO:0007669"/>
    <property type="project" value="InterPro"/>
</dbReference>
<evidence type="ECO:0000313" key="3">
    <source>
        <dbReference type="EMBL" id="QDT16128.1"/>
    </source>
</evidence>
<gene>
    <name evidence="2" type="ORF">CA12_20800</name>
    <name evidence="3" type="ORF">CA12_22260</name>
    <name evidence="4" type="ORF">CA12_26240</name>
</gene>
<organism evidence="2 5">
    <name type="scientific">Alienimonas californiensis</name>
    <dbReference type="NCBI Taxonomy" id="2527989"/>
    <lineage>
        <taxon>Bacteria</taxon>
        <taxon>Pseudomonadati</taxon>
        <taxon>Planctomycetota</taxon>
        <taxon>Planctomycetia</taxon>
        <taxon>Planctomycetales</taxon>
        <taxon>Planctomycetaceae</taxon>
        <taxon>Alienimonas</taxon>
    </lineage>
</organism>
<feature type="domain" description="Transposase IS4-like" evidence="1">
    <location>
        <begin position="105"/>
        <end position="251"/>
    </location>
</feature>
<dbReference type="KEGG" id="acaf:CA12_26240"/>
<evidence type="ECO:0000313" key="4">
    <source>
        <dbReference type="EMBL" id="QDT16519.1"/>
    </source>
</evidence>
<dbReference type="InterPro" id="IPR002559">
    <property type="entry name" value="Transposase_11"/>
</dbReference>
<keyword evidence="5" id="KW-1185">Reference proteome</keyword>
<dbReference type="Pfam" id="PF01609">
    <property type="entry name" value="DDE_Tnp_1"/>
    <property type="match status" value="1"/>
</dbReference>
<dbReference type="KEGG" id="acaf:CA12_22260"/>
<dbReference type="Proteomes" id="UP000318741">
    <property type="component" value="Chromosome"/>
</dbReference>
<dbReference type="GO" id="GO:0003677">
    <property type="term" value="F:DNA binding"/>
    <property type="evidence" value="ECO:0007669"/>
    <property type="project" value="InterPro"/>
</dbReference>
<dbReference type="OrthoDB" id="275159at2"/>
<protein>
    <submittedName>
        <fullName evidence="2">Transposase DDE domain protein</fullName>
    </submittedName>
</protein>
<dbReference type="EMBL" id="CP036265">
    <property type="protein sequence ID" value="QDT15982.1"/>
    <property type="molecule type" value="Genomic_DNA"/>
</dbReference>
<evidence type="ECO:0000259" key="1">
    <source>
        <dbReference type="Pfam" id="PF01609"/>
    </source>
</evidence>
<dbReference type="GO" id="GO:0004803">
    <property type="term" value="F:transposase activity"/>
    <property type="evidence" value="ECO:0007669"/>
    <property type="project" value="InterPro"/>
</dbReference>
<name>A0A517P9D9_9PLAN</name>
<dbReference type="KEGG" id="acaf:CA12_20800"/>
<sequence>MRHQLWTAIVAELARLHNGRPGRGQRFSDRRILEVYFFAVVRKLPVRHACDARNWPVWLRGRPLPSPAAMSRRMRSRSVRELLAALDQAVVRPPAGRGDGGLAHWIDSTPLPIGPTSTDRHAAFGHAGGTKANGYRLHLFLRGDGSVADWRLTPMNRDERVMARRMIRSAKATGYLVGDGNFDVNALHGECEVRGDLRLIAPKRKGGFGRRKHRRGRYESAALLAEPRGPFAAALMTGRIAVERFFGTLKSAGTGLIGLPPWVRTMPRVRPFVITHLILDALRRRGAVAA</sequence>
<accession>A0A517P9D9</accession>
<evidence type="ECO:0000313" key="2">
    <source>
        <dbReference type="EMBL" id="QDT15982.1"/>
    </source>
</evidence>
<proteinExistence type="predicted"/>
<dbReference type="RefSeq" id="WP_145358868.1">
    <property type="nucleotide sequence ID" value="NZ_CP036265.1"/>
</dbReference>
<dbReference type="EMBL" id="CP036265">
    <property type="protein sequence ID" value="QDT16128.1"/>
    <property type="molecule type" value="Genomic_DNA"/>
</dbReference>